<dbReference type="STRING" id="311180.SAMN04488050_10578"/>
<organism evidence="7 8">
    <name type="scientific">Alloyangia pacifica</name>
    <dbReference type="NCBI Taxonomy" id="311180"/>
    <lineage>
        <taxon>Bacteria</taxon>
        <taxon>Pseudomonadati</taxon>
        <taxon>Pseudomonadota</taxon>
        <taxon>Alphaproteobacteria</taxon>
        <taxon>Rhodobacterales</taxon>
        <taxon>Roseobacteraceae</taxon>
        <taxon>Alloyangia</taxon>
    </lineage>
</organism>
<dbReference type="GO" id="GO:0050501">
    <property type="term" value="F:hyaluronan synthase activity"/>
    <property type="evidence" value="ECO:0007669"/>
    <property type="project" value="TreeGrafter"/>
</dbReference>
<evidence type="ECO:0000256" key="6">
    <source>
        <dbReference type="SAM" id="Phobius"/>
    </source>
</evidence>
<feature type="transmembrane region" description="Helical" evidence="6">
    <location>
        <begin position="33"/>
        <end position="58"/>
    </location>
</feature>
<sequence length="495" mass="55540">MARIAAHITYLAVLVWLSVFVLAADISSVSKGLVVVGLIGIWRYSWAAVNFTRAAIYLNYVFPRLRARAERAYGALPAPAHAYFLVTSFKIEPDVTTRVYRSIFRAAAASRGGATIVVSVVDLADETLIRKIWDLMPRDVDLSRVQLHLDRIPGTGKRDALARSYRLISRMSPTRHDIVVVADGDTCVPVDIVETSAPFFTDPRVGALTTDEIAETPEPGLFRDWYNLRFSQRQMMMSSQGLSGRVLTLTGRMSVFRADLLTDPGFIAQVQSDSIEHWRLGTVKFLTGDDKSTWFWLLSNGYLMRYLPDVASVSMESQPKPGFMDSAITLMVRWFGNMLRTNGRALALSTSTIGYYTKWALLDQRLGIWTTIAGPLSVIWGTLFVDVMVLPAYVAWVLFTRYVFCWILSLVREPGFPITYPFLLWFSQVFGATVKSYILFRLDRQKWTRQPGGSAGKVARPPLGQRVRAYSSTFVHSLALGWLALATLFLSGVLR</sequence>
<dbReference type="Gene3D" id="3.90.550.10">
    <property type="entry name" value="Spore Coat Polysaccharide Biosynthesis Protein SpsA, Chain A"/>
    <property type="match status" value="1"/>
</dbReference>
<dbReference type="SUPFAM" id="SSF53448">
    <property type="entry name" value="Nucleotide-diphospho-sugar transferases"/>
    <property type="match status" value="1"/>
</dbReference>
<evidence type="ECO:0000256" key="2">
    <source>
        <dbReference type="ARBA" id="ARBA00022475"/>
    </source>
</evidence>
<reference evidence="8" key="1">
    <citation type="submission" date="2016-10" db="EMBL/GenBank/DDBJ databases">
        <authorList>
            <person name="Varghese N."/>
            <person name="Submissions S."/>
        </authorList>
    </citation>
    <scope>NUCLEOTIDE SEQUENCE [LARGE SCALE GENOMIC DNA]</scope>
    <source>
        <strain evidence="8">DSM 26894</strain>
    </source>
</reference>
<dbReference type="PANTHER" id="PTHR22913">
    <property type="entry name" value="HYALURONAN SYNTHASE"/>
    <property type="match status" value="1"/>
</dbReference>
<dbReference type="InterPro" id="IPR029044">
    <property type="entry name" value="Nucleotide-diphossugar_trans"/>
</dbReference>
<dbReference type="GO" id="GO:0085029">
    <property type="term" value="P:extracellular matrix assembly"/>
    <property type="evidence" value="ECO:0007669"/>
    <property type="project" value="TreeGrafter"/>
</dbReference>
<dbReference type="PANTHER" id="PTHR22913:SF12">
    <property type="entry name" value="MANNURONAN SYNTHASE"/>
    <property type="match status" value="1"/>
</dbReference>
<feature type="transmembrane region" description="Helical" evidence="6">
    <location>
        <begin position="474"/>
        <end position="494"/>
    </location>
</feature>
<comment type="subcellular location">
    <subcellularLocation>
        <location evidence="1">Cell membrane</location>
    </subcellularLocation>
</comment>
<keyword evidence="5 6" id="KW-0472">Membrane</keyword>
<dbReference type="RefSeq" id="WP_245696057.1">
    <property type="nucleotide sequence ID" value="NZ_FNCL01000005.1"/>
</dbReference>
<evidence type="ECO:0000256" key="1">
    <source>
        <dbReference type="ARBA" id="ARBA00004236"/>
    </source>
</evidence>
<dbReference type="Pfam" id="PF13641">
    <property type="entry name" value="Glyco_tranf_2_3"/>
    <property type="match status" value="1"/>
</dbReference>
<accession>A0A1I6SV19</accession>
<dbReference type="Proteomes" id="UP000199392">
    <property type="component" value="Unassembled WGS sequence"/>
</dbReference>
<keyword evidence="3" id="KW-0328">Glycosyltransferase</keyword>
<name>A0A1I6SV19_9RHOB</name>
<evidence type="ECO:0000313" key="7">
    <source>
        <dbReference type="EMBL" id="SFS80776.1"/>
    </source>
</evidence>
<keyword evidence="4 7" id="KW-0808">Transferase</keyword>
<keyword evidence="2" id="KW-1003">Cell membrane</keyword>
<proteinExistence type="predicted"/>
<feature type="transmembrane region" description="Helical" evidence="6">
    <location>
        <begin position="422"/>
        <end position="440"/>
    </location>
</feature>
<evidence type="ECO:0000256" key="3">
    <source>
        <dbReference type="ARBA" id="ARBA00022676"/>
    </source>
</evidence>
<keyword evidence="8" id="KW-1185">Reference proteome</keyword>
<protein>
    <submittedName>
        <fullName evidence="7">Glycosyltransferase Alg8</fullName>
    </submittedName>
</protein>
<evidence type="ECO:0000256" key="4">
    <source>
        <dbReference type="ARBA" id="ARBA00022679"/>
    </source>
</evidence>
<dbReference type="GO" id="GO:0030213">
    <property type="term" value="P:hyaluronan biosynthetic process"/>
    <property type="evidence" value="ECO:0007669"/>
    <property type="project" value="TreeGrafter"/>
</dbReference>
<dbReference type="AlphaFoldDB" id="A0A1I6SV19"/>
<keyword evidence="6" id="KW-1133">Transmembrane helix</keyword>
<dbReference type="GO" id="GO:0005886">
    <property type="term" value="C:plasma membrane"/>
    <property type="evidence" value="ECO:0007669"/>
    <property type="project" value="UniProtKB-SubCell"/>
</dbReference>
<dbReference type="EMBL" id="FOZW01000005">
    <property type="protein sequence ID" value="SFS80776.1"/>
    <property type="molecule type" value="Genomic_DNA"/>
</dbReference>
<evidence type="ECO:0000313" key="8">
    <source>
        <dbReference type="Proteomes" id="UP000199392"/>
    </source>
</evidence>
<keyword evidence="6" id="KW-0812">Transmembrane</keyword>
<gene>
    <name evidence="7" type="ORF">SAMN04488050_10578</name>
</gene>
<evidence type="ECO:0000256" key="5">
    <source>
        <dbReference type="ARBA" id="ARBA00023136"/>
    </source>
</evidence>